<dbReference type="Pfam" id="PF03672">
    <property type="entry name" value="UPF0154"/>
    <property type="match status" value="1"/>
</dbReference>
<organism evidence="7 8">
    <name type="scientific">Levilactobacillus namurensis DSM 19117</name>
    <dbReference type="NCBI Taxonomy" id="1423773"/>
    <lineage>
        <taxon>Bacteria</taxon>
        <taxon>Bacillati</taxon>
        <taxon>Bacillota</taxon>
        <taxon>Bacilli</taxon>
        <taxon>Lactobacillales</taxon>
        <taxon>Lactobacillaceae</taxon>
        <taxon>Levilactobacillus</taxon>
    </lineage>
</organism>
<protein>
    <recommendedName>
        <fullName evidence="6">UPF0154 protein FD30_GL001970</fullName>
    </recommendedName>
</protein>
<comment type="caution">
    <text evidence="7">The sequence shown here is derived from an EMBL/GenBank/DDBJ whole genome shotgun (WGS) entry which is preliminary data.</text>
</comment>
<keyword evidence="4 6" id="KW-1133">Transmembrane helix</keyword>
<keyword evidence="5 6" id="KW-0472">Membrane</keyword>
<proteinExistence type="inferred from homology"/>
<sequence>MLLVREGIVLATWIWILIVIVVGLACAFGGFYGARRYMENYLKDNPPINEDQLRAMMLQMGQKPSQRKLHQMMNAMKQQSRKSK</sequence>
<name>A0A0R1K1S7_9LACO</name>
<dbReference type="EMBL" id="AZDT01000006">
    <property type="protein sequence ID" value="KRK77455.1"/>
    <property type="molecule type" value="Genomic_DNA"/>
</dbReference>
<evidence type="ECO:0000256" key="1">
    <source>
        <dbReference type="ARBA" id="ARBA00004167"/>
    </source>
</evidence>
<dbReference type="AlphaFoldDB" id="A0A0R1K1S7"/>
<evidence type="ECO:0000256" key="6">
    <source>
        <dbReference type="HAMAP-Rule" id="MF_00363"/>
    </source>
</evidence>
<dbReference type="GO" id="GO:0005886">
    <property type="term" value="C:plasma membrane"/>
    <property type="evidence" value="ECO:0007669"/>
    <property type="project" value="UniProtKB-SubCell"/>
</dbReference>
<reference evidence="7 8" key="1">
    <citation type="journal article" date="2015" name="Genome Announc.">
        <title>Expanding the biotechnology potential of lactobacilli through comparative genomics of 213 strains and associated genera.</title>
        <authorList>
            <person name="Sun Z."/>
            <person name="Harris H.M."/>
            <person name="McCann A."/>
            <person name="Guo C."/>
            <person name="Argimon S."/>
            <person name="Zhang W."/>
            <person name="Yang X."/>
            <person name="Jeffery I.B."/>
            <person name="Cooney J.C."/>
            <person name="Kagawa T.F."/>
            <person name="Liu W."/>
            <person name="Song Y."/>
            <person name="Salvetti E."/>
            <person name="Wrobel A."/>
            <person name="Rasinkangas P."/>
            <person name="Parkhill J."/>
            <person name="Rea M.C."/>
            <person name="O'Sullivan O."/>
            <person name="Ritari J."/>
            <person name="Douillard F.P."/>
            <person name="Paul Ross R."/>
            <person name="Yang R."/>
            <person name="Briner A.E."/>
            <person name="Felis G.E."/>
            <person name="de Vos W.M."/>
            <person name="Barrangou R."/>
            <person name="Klaenhammer T.R."/>
            <person name="Caufield P.W."/>
            <person name="Cui Y."/>
            <person name="Zhang H."/>
            <person name="O'Toole P.W."/>
        </authorList>
    </citation>
    <scope>NUCLEOTIDE SEQUENCE [LARGE SCALE GENOMIC DNA]</scope>
    <source>
        <strain evidence="7 8">DSM 19117</strain>
    </source>
</reference>
<evidence type="ECO:0000313" key="8">
    <source>
        <dbReference type="Proteomes" id="UP000051162"/>
    </source>
</evidence>
<accession>A0A0R1K1S7</accession>
<dbReference type="HAMAP" id="MF_00363">
    <property type="entry name" value="UPF0154"/>
    <property type="match status" value="1"/>
</dbReference>
<dbReference type="InterPro" id="IPR005359">
    <property type="entry name" value="UPF0154"/>
</dbReference>
<keyword evidence="3 6" id="KW-0812">Transmembrane</keyword>
<feature type="transmembrane region" description="Helical" evidence="6">
    <location>
        <begin position="12"/>
        <end position="34"/>
    </location>
</feature>
<evidence type="ECO:0000256" key="2">
    <source>
        <dbReference type="ARBA" id="ARBA00006694"/>
    </source>
</evidence>
<comment type="subcellular location">
    <subcellularLocation>
        <location evidence="6">Cell membrane</location>
        <topology evidence="6">Single-pass membrane protein</topology>
    </subcellularLocation>
    <subcellularLocation>
        <location evidence="1">Membrane</location>
        <topology evidence="1">Single-pass membrane protein</topology>
    </subcellularLocation>
</comment>
<dbReference type="PATRIC" id="fig|1423773.3.peg.2016"/>
<evidence type="ECO:0000256" key="4">
    <source>
        <dbReference type="ARBA" id="ARBA00022989"/>
    </source>
</evidence>
<comment type="similarity">
    <text evidence="2 6">Belongs to the UPF0154 family.</text>
</comment>
<evidence type="ECO:0000256" key="5">
    <source>
        <dbReference type="ARBA" id="ARBA00023136"/>
    </source>
</evidence>
<evidence type="ECO:0000256" key="3">
    <source>
        <dbReference type="ARBA" id="ARBA00022692"/>
    </source>
</evidence>
<gene>
    <name evidence="7" type="ORF">FD30_GL001970</name>
</gene>
<dbReference type="Proteomes" id="UP000051162">
    <property type="component" value="Unassembled WGS sequence"/>
</dbReference>
<dbReference type="STRING" id="1423773.FD30_GL001970"/>
<keyword evidence="8" id="KW-1185">Reference proteome</keyword>
<keyword evidence="6" id="KW-1003">Cell membrane</keyword>
<dbReference type="PROSITE" id="PS51257">
    <property type="entry name" value="PROKAR_LIPOPROTEIN"/>
    <property type="match status" value="1"/>
</dbReference>
<evidence type="ECO:0000313" key="7">
    <source>
        <dbReference type="EMBL" id="KRK77455.1"/>
    </source>
</evidence>